<dbReference type="EMBL" id="UYSU01046915">
    <property type="protein sequence ID" value="VDM05670.1"/>
    <property type="molecule type" value="Genomic_DNA"/>
</dbReference>
<accession>A0A3P7D6L3</accession>
<name>A0A3P7D6L3_SCHSO</name>
<organism evidence="1 2">
    <name type="scientific">Schistocephalus solidus</name>
    <name type="common">Tapeworm</name>
    <dbReference type="NCBI Taxonomy" id="70667"/>
    <lineage>
        <taxon>Eukaryota</taxon>
        <taxon>Metazoa</taxon>
        <taxon>Spiralia</taxon>
        <taxon>Lophotrochozoa</taxon>
        <taxon>Platyhelminthes</taxon>
        <taxon>Cestoda</taxon>
        <taxon>Eucestoda</taxon>
        <taxon>Diphyllobothriidea</taxon>
        <taxon>Diphyllobothriidae</taxon>
        <taxon>Schistocephalus</taxon>
    </lineage>
</organism>
<dbReference type="AlphaFoldDB" id="A0A3P7D6L3"/>
<proteinExistence type="predicted"/>
<reference evidence="1 2" key="1">
    <citation type="submission" date="2018-11" db="EMBL/GenBank/DDBJ databases">
        <authorList>
            <consortium name="Pathogen Informatics"/>
        </authorList>
    </citation>
    <scope>NUCLEOTIDE SEQUENCE [LARGE SCALE GENOMIC DNA]</scope>
    <source>
        <strain evidence="1 2">NST_G2</strain>
    </source>
</reference>
<dbReference type="Proteomes" id="UP000275846">
    <property type="component" value="Unassembled WGS sequence"/>
</dbReference>
<protein>
    <submittedName>
        <fullName evidence="1">Uncharacterized protein</fullName>
    </submittedName>
</protein>
<keyword evidence="2" id="KW-1185">Reference proteome</keyword>
<sequence length="86" mass="9381">MSPPFVVARRHASSSSIKTLSLLYSHPTPLLHPLLTCQHACPNCCTSQSPSPGRRRPGLLSDRVHDCVTRAHAGPCRRRTSTPLSL</sequence>
<evidence type="ECO:0000313" key="2">
    <source>
        <dbReference type="Proteomes" id="UP000275846"/>
    </source>
</evidence>
<gene>
    <name evidence="1" type="ORF">SSLN_LOCUS19284</name>
</gene>
<evidence type="ECO:0000313" key="1">
    <source>
        <dbReference type="EMBL" id="VDM05670.1"/>
    </source>
</evidence>